<keyword evidence="2" id="KW-1185">Reference proteome</keyword>
<gene>
    <name evidence="1" type="ORF">CISIN_1g0130041mg</name>
</gene>
<name>A0A067F8Z7_CITSI</name>
<accession>A0A067F8Z7</accession>
<dbReference type="EMBL" id="KK784935">
    <property type="protein sequence ID" value="KDO59952.1"/>
    <property type="molecule type" value="Genomic_DNA"/>
</dbReference>
<sequence>ADQSSKTILRRL</sequence>
<dbReference type="EMBL" id="KK784935">
    <property type="protein sequence ID" value="KDO59953.1"/>
    <property type="molecule type" value="Genomic_DNA"/>
</dbReference>
<organism evidence="1 2">
    <name type="scientific">Citrus sinensis</name>
    <name type="common">Sweet orange</name>
    <name type="synonym">Citrus aurantium var. sinensis</name>
    <dbReference type="NCBI Taxonomy" id="2711"/>
    <lineage>
        <taxon>Eukaryota</taxon>
        <taxon>Viridiplantae</taxon>
        <taxon>Streptophyta</taxon>
        <taxon>Embryophyta</taxon>
        <taxon>Tracheophyta</taxon>
        <taxon>Spermatophyta</taxon>
        <taxon>Magnoliopsida</taxon>
        <taxon>eudicotyledons</taxon>
        <taxon>Gunneridae</taxon>
        <taxon>Pentapetalae</taxon>
        <taxon>rosids</taxon>
        <taxon>malvids</taxon>
        <taxon>Sapindales</taxon>
        <taxon>Rutaceae</taxon>
        <taxon>Aurantioideae</taxon>
        <taxon>Citrus</taxon>
    </lineage>
</organism>
<evidence type="ECO:0000313" key="1">
    <source>
        <dbReference type="EMBL" id="KDO59957.1"/>
    </source>
</evidence>
<protein>
    <submittedName>
        <fullName evidence="1">Uncharacterized protein</fullName>
    </submittedName>
</protein>
<dbReference type="EMBL" id="KK784935">
    <property type="protein sequence ID" value="KDO59954.1"/>
    <property type="molecule type" value="Genomic_DNA"/>
</dbReference>
<dbReference type="Proteomes" id="UP000027120">
    <property type="component" value="Unassembled WGS sequence"/>
</dbReference>
<evidence type="ECO:0000313" key="2">
    <source>
        <dbReference type="Proteomes" id="UP000027120"/>
    </source>
</evidence>
<dbReference type="EMBL" id="KK784935">
    <property type="protein sequence ID" value="KDO59956.1"/>
    <property type="molecule type" value="Genomic_DNA"/>
</dbReference>
<feature type="non-terminal residue" evidence="1">
    <location>
        <position position="1"/>
    </location>
</feature>
<reference evidence="1 2" key="1">
    <citation type="submission" date="2014-04" db="EMBL/GenBank/DDBJ databases">
        <authorList>
            <consortium name="International Citrus Genome Consortium"/>
            <person name="Gmitter F."/>
            <person name="Chen C."/>
            <person name="Farmerie W."/>
            <person name="Harkins T."/>
            <person name="Desany B."/>
            <person name="Mohiuddin M."/>
            <person name="Kodira C."/>
            <person name="Borodovsky M."/>
            <person name="Lomsadze A."/>
            <person name="Burns P."/>
            <person name="Jenkins J."/>
            <person name="Prochnik S."/>
            <person name="Shu S."/>
            <person name="Chapman J."/>
            <person name="Pitluck S."/>
            <person name="Schmutz J."/>
            <person name="Rokhsar D."/>
        </authorList>
    </citation>
    <scope>NUCLEOTIDE SEQUENCE</scope>
</reference>
<proteinExistence type="predicted"/>
<dbReference type="EMBL" id="KK784935">
    <property type="protein sequence ID" value="KDO59957.1"/>
    <property type="molecule type" value="Genomic_DNA"/>
</dbReference>
<dbReference type="EMBL" id="KK784935">
    <property type="protein sequence ID" value="KDO59955.1"/>
    <property type="molecule type" value="Genomic_DNA"/>
</dbReference>